<sequence length="174" mass="19841">MGWEQFCYKRMELDYSIEVEAYRRLQPFQGRHIPTFYGEAKLLTTDVSRAITRRTILIEFIPNALPINEVNKDIIAPTFAKSFLKLLKAFHALGVIHNDVHEANILVSSSEDGEARAFFIDFGQACLRMGKTDAEWALTVHQQADTRFMLRQLQACLGTDNLPSFIGEPLDVYA</sequence>
<protein>
    <recommendedName>
        <fullName evidence="1">Protein kinase domain-containing protein</fullName>
    </recommendedName>
</protein>
<dbReference type="STRING" id="50990.A0A4Y7PMW0"/>
<dbReference type="GO" id="GO:0005524">
    <property type="term" value="F:ATP binding"/>
    <property type="evidence" value="ECO:0007669"/>
    <property type="project" value="InterPro"/>
</dbReference>
<dbReference type="Proteomes" id="UP000294933">
    <property type="component" value="Unassembled WGS sequence"/>
</dbReference>
<dbReference type="InterPro" id="IPR000719">
    <property type="entry name" value="Prot_kinase_dom"/>
</dbReference>
<organism evidence="2 3">
    <name type="scientific">Rickenella mellea</name>
    <dbReference type="NCBI Taxonomy" id="50990"/>
    <lineage>
        <taxon>Eukaryota</taxon>
        <taxon>Fungi</taxon>
        <taxon>Dikarya</taxon>
        <taxon>Basidiomycota</taxon>
        <taxon>Agaricomycotina</taxon>
        <taxon>Agaricomycetes</taxon>
        <taxon>Hymenochaetales</taxon>
        <taxon>Rickenellaceae</taxon>
        <taxon>Rickenella</taxon>
    </lineage>
</organism>
<dbReference type="VEuPathDB" id="FungiDB:BD410DRAFT_844605"/>
<dbReference type="PANTHER" id="PTHR37171">
    <property type="entry name" value="SERINE/THREONINE-PROTEIN KINASE YRZF-RELATED"/>
    <property type="match status" value="1"/>
</dbReference>
<dbReference type="GO" id="GO:0004672">
    <property type="term" value="F:protein kinase activity"/>
    <property type="evidence" value="ECO:0007669"/>
    <property type="project" value="InterPro"/>
</dbReference>
<dbReference type="Pfam" id="PF06293">
    <property type="entry name" value="Kdo"/>
    <property type="match status" value="1"/>
</dbReference>
<dbReference type="InterPro" id="IPR052396">
    <property type="entry name" value="Meiotic_Drive_Suppr_Kinase"/>
</dbReference>
<dbReference type="InterPro" id="IPR011009">
    <property type="entry name" value="Kinase-like_dom_sf"/>
</dbReference>
<dbReference type="EMBL" id="ML170249">
    <property type="protein sequence ID" value="TDL16182.1"/>
    <property type="molecule type" value="Genomic_DNA"/>
</dbReference>
<evidence type="ECO:0000259" key="1">
    <source>
        <dbReference type="PROSITE" id="PS50011"/>
    </source>
</evidence>
<dbReference type="OrthoDB" id="2521594at2759"/>
<evidence type="ECO:0000313" key="3">
    <source>
        <dbReference type="Proteomes" id="UP000294933"/>
    </source>
</evidence>
<feature type="domain" description="Protein kinase" evidence="1">
    <location>
        <begin position="1"/>
        <end position="174"/>
    </location>
</feature>
<keyword evidence="3" id="KW-1185">Reference proteome</keyword>
<dbReference type="AlphaFoldDB" id="A0A4Y7PMW0"/>
<gene>
    <name evidence="2" type="ORF">BD410DRAFT_844605</name>
</gene>
<evidence type="ECO:0000313" key="2">
    <source>
        <dbReference type="EMBL" id="TDL16182.1"/>
    </source>
</evidence>
<reference evidence="2 3" key="1">
    <citation type="submission" date="2018-06" db="EMBL/GenBank/DDBJ databases">
        <title>A transcriptomic atlas of mushroom development highlights an independent origin of complex multicellularity.</title>
        <authorList>
            <consortium name="DOE Joint Genome Institute"/>
            <person name="Krizsan K."/>
            <person name="Almasi E."/>
            <person name="Merenyi Z."/>
            <person name="Sahu N."/>
            <person name="Viragh M."/>
            <person name="Koszo T."/>
            <person name="Mondo S."/>
            <person name="Kiss B."/>
            <person name="Balint B."/>
            <person name="Kues U."/>
            <person name="Barry K."/>
            <person name="Hegedus J.C."/>
            <person name="Henrissat B."/>
            <person name="Johnson J."/>
            <person name="Lipzen A."/>
            <person name="Ohm R."/>
            <person name="Nagy I."/>
            <person name="Pangilinan J."/>
            <person name="Yan J."/>
            <person name="Xiong Y."/>
            <person name="Grigoriev I.V."/>
            <person name="Hibbett D.S."/>
            <person name="Nagy L.G."/>
        </authorList>
    </citation>
    <scope>NUCLEOTIDE SEQUENCE [LARGE SCALE GENOMIC DNA]</scope>
    <source>
        <strain evidence="2 3">SZMC22713</strain>
    </source>
</reference>
<proteinExistence type="predicted"/>
<name>A0A4Y7PMW0_9AGAM</name>
<dbReference type="PANTHER" id="PTHR37171:SF1">
    <property type="entry name" value="SERINE_THREONINE-PROTEIN KINASE YRZF-RELATED"/>
    <property type="match status" value="1"/>
</dbReference>
<dbReference type="SUPFAM" id="SSF56112">
    <property type="entry name" value="Protein kinase-like (PK-like)"/>
    <property type="match status" value="1"/>
</dbReference>
<dbReference type="Gene3D" id="1.10.510.10">
    <property type="entry name" value="Transferase(Phosphotransferase) domain 1"/>
    <property type="match status" value="1"/>
</dbReference>
<accession>A0A4Y7PMW0</accession>
<dbReference type="PROSITE" id="PS50011">
    <property type="entry name" value="PROTEIN_KINASE_DOM"/>
    <property type="match status" value="1"/>
</dbReference>